<feature type="region of interest" description="Disordered" evidence="1">
    <location>
        <begin position="298"/>
        <end position="381"/>
    </location>
</feature>
<feature type="compositionally biased region" description="Acidic residues" evidence="1">
    <location>
        <begin position="716"/>
        <end position="728"/>
    </location>
</feature>
<dbReference type="Proteomes" id="UP000028828">
    <property type="component" value="Unassembled WGS sequence"/>
</dbReference>
<evidence type="ECO:0000256" key="1">
    <source>
        <dbReference type="SAM" id="MobiDB-lite"/>
    </source>
</evidence>
<feature type="compositionally biased region" description="Polar residues" evidence="1">
    <location>
        <begin position="79"/>
        <end position="99"/>
    </location>
</feature>
<accession>A0A086J940</accession>
<dbReference type="VEuPathDB" id="ToxoDB:TGP89_311700"/>
<feature type="compositionally biased region" description="Basic and acidic residues" evidence="1">
    <location>
        <begin position="1098"/>
        <end position="1107"/>
    </location>
</feature>
<feature type="compositionally biased region" description="Polar residues" evidence="1">
    <location>
        <begin position="1220"/>
        <end position="1230"/>
    </location>
</feature>
<protein>
    <submittedName>
        <fullName evidence="2">Uncharacterized protein</fullName>
    </submittedName>
</protein>
<name>A0A086J940_TOXGO</name>
<feature type="region of interest" description="Disordered" evidence="1">
    <location>
        <begin position="1171"/>
        <end position="1243"/>
    </location>
</feature>
<comment type="caution">
    <text evidence="2">The sequence shown here is derived from an EMBL/GenBank/DDBJ whole genome shotgun (WGS) entry which is preliminary data.</text>
</comment>
<dbReference type="OrthoDB" id="330995at2759"/>
<feature type="compositionally biased region" description="Polar residues" evidence="1">
    <location>
        <begin position="318"/>
        <end position="337"/>
    </location>
</feature>
<feature type="compositionally biased region" description="Basic and acidic residues" evidence="1">
    <location>
        <begin position="981"/>
        <end position="995"/>
    </location>
</feature>
<dbReference type="AlphaFoldDB" id="A0A086J940"/>
<reference evidence="2 3" key="1">
    <citation type="submission" date="2014-03" db="EMBL/GenBank/DDBJ databases">
        <authorList>
            <person name="Sibley D."/>
            <person name="Venepally P."/>
            <person name="Karamycheva S."/>
            <person name="Hadjithomas M."/>
            <person name="Khan A."/>
            <person name="Brunk B."/>
            <person name="Roos D."/>
            <person name="Caler E."/>
            <person name="Lorenzi H."/>
        </authorList>
    </citation>
    <scope>NUCLEOTIDE SEQUENCE [LARGE SCALE GENOMIC DNA]</scope>
    <source>
        <strain evidence="3">p89</strain>
    </source>
</reference>
<evidence type="ECO:0000313" key="2">
    <source>
        <dbReference type="EMBL" id="KFG28658.1"/>
    </source>
</evidence>
<proteinExistence type="predicted"/>
<feature type="compositionally biased region" description="Polar residues" evidence="1">
    <location>
        <begin position="168"/>
        <end position="197"/>
    </location>
</feature>
<sequence>MEEAELAVSRAPDANFLQGDKNSGRVAPQTEEGPDLKLKVPTYCHEGKDGQRPKTPEAKNDLASDGCSTACSLGHGKASSVSDSSRLTGRTEASTSEPVAQTLKREAKDADAVSAEEDLDNKTLLGSRTDASEPQDSALAVESDGGDSSGRGTPDDATAGRKLRGGSPTLSRPESSGTGETSSPLENLGNSLSSPDSACQLDGEGLKGTTQQHIVDLFMQFVKQCQEPAPGEAQGETDLHAISSADVAGGRLWRSAVQRDDDGSCDGNREALSLLSAAAEGLSSSKRKEVEALALHSRGVEAGSRTRGPGAEVRPVQCTDTAERSASPQTRKVNSANGDLPSGPRAGLVSDPRSAEDEDFCGSKAGLTREEADTWSGPEVGRLTGEASELDLRALSEYLFRAGALDVDPQESGSGDPFAKGFSPRRQRLDFDSAGTPQAPRPRSASLEDSASLELDKSAQDALLSSLVSRFPNLQQQLLAKEESHEDEAPGDALANNPTYRQLVGHKAQMHSAFPLLDRDARMRPEECPGPRGRGIQALGKRRRGVEGACSGRRGKSSARSEVEDSADERQASKKRGRGPVDEDEESSPGDEGEDAKRVRPVGRGRKQTGASPRNTNKARRTREKGAARRGTGATEPRRNDEAGEFNGPDAAANQAPFGFTKREEAQQGLQDSPGLPPRNAEPGNSRRERAACRSTSNRLGQARGDREELPGTADSDLELDPEGDDESGANTLIIGEDESLSEQQVALLKHICEVLSKAEEYFSFKSALYQLHIKRHLKSCVCSSGGNNAQNSTKAIRLFPFMPAVPINGVEQRALLGLRKRLEAGGSSVLVPGGPGQQIMEEVDELLTSLINKLLLIIVVKYQTCFIHAPARAQLREFLVSFVFPGDPATQMLFRDHVQAVVHARIRHFRDSVGRTLRQNQPTSRRRCFAGDSGGLEGWGAGETEVNVSGRSGASAFSNKSVSPESPRRRVAPALAGRTGDNRERLEEEERGSRRRDFGACAADFLPSATAAQAAARNRSRALGTAESFSRRAREDSQNSHLSRLRLENQLSSVPSEDEHLWNAGEFSERRHAVEARDGMVPNPTRRGRRTDGGSVFDEHEWPETHGKSREQLLEHLQQTLLVAAGRNGRDEGLSSLPWDAQRQLEQLLHSAADAPGHLAACGQEDLREWRGSSSGSTFEEENQPAARTRSHQNGQDERNAFGPELAESEELPHIYRASSRSKGGSSHGPNHPRHLFHNFAAESVGAKDARYAVGTRKGRVRDEEVALAGRSARGANKV</sequence>
<feature type="compositionally biased region" description="Basic and acidic residues" evidence="1">
    <location>
        <begin position="45"/>
        <end position="62"/>
    </location>
</feature>
<feature type="compositionally biased region" description="Acidic residues" evidence="1">
    <location>
        <begin position="582"/>
        <end position="594"/>
    </location>
</feature>
<feature type="region of interest" description="Disordered" evidence="1">
    <location>
        <begin position="1"/>
        <end position="204"/>
    </location>
</feature>
<feature type="region of interest" description="Disordered" evidence="1">
    <location>
        <begin position="407"/>
        <end position="452"/>
    </location>
</feature>
<feature type="region of interest" description="Disordered" evidence="1">
    <location>
        <begin position="523"/>
        <end position="731"/>
    </location>
</feature>
<organism evidence="2 3">
    <name type="scientific">Toxoplasma gondii p89</name>
    <dbReference type="NCBI Taxonomy" id="943119"/>
    <lineage>
        <taxon>Eukaryota</taxon>
        <taxon>Sar</taxon>
        <taxon>Alveolata</taxon>
        <taxon>Apicomplexa</taxon>
        <taxon>Conoidasida</taxon>
        <taxon>Coccidia</taxon>
        <taxon>Eucoccidiorida</taxon>
        <taxon>Eimeriorina</taxon>
        <taxon>Sarcocystidae</taxon>
        <taxon>Toxoplasma</taxon>
    </lineage>
</organism>
<feature type="compositionally biased region" description="Basic and acidic residues" evidence="1">
    <location>
        <begin position="1030"/>
        <end position="1039"/>
    </location>
</feature>
<dbReference type="EMBL" id="AEYI02002322">
    <property type="protein sequence ID" value="KFG28658.1"/>
    <property type="molecule type" value="Genomic_DNA"/>
</dbReference>
<feature type="region of interest" description="Disordered" evidence="1">
    <location>
        <begin position="951"/>
        <end position="995"/>
    </location>
</feature>
<gene>
    <name evidence="2" type="ORF">TGP89_311700</name>
</gene>
<feature type="region of interest" description="Disordered" evidence="1">
    <location>
        <begin position="1074"/>
        <end position="1107"/>
    </location>
</feature>
<evidence type="ECO:0000313" key="3">
    <source>
        <dbReference type="Proteomes" id="UP000028828"/>
    </source>
</evidence>
<feature type="compositionally biased region" description="Polar residues" evidence="1">
    <location>
        <begin position="951"/>
        <end position="965"/>
    </location>
</feature>
<feature type="compositionally biased region" description="Basic and acidic residues" evidence="1">
    <location>
        <begin position="559"/>
        <end position="572"/>
    </location>
</feature>
<feature type="region of interest" description="Disordered" evidence="1">
    <location>
        <begin position="1013"/>
        <end position="1059"/>
    </location>
</feature>